<dbReference type="InterPro" id="IPR009288">
    <property type="entry name" value="AIG2-like_dom"/>
</dbReference>
<dbReference type="AlphaFoldDB" id="A0A1R4LM39"/>
<dbReference type="GO" id="GO:0005829">
    <property type="term" value="C:cytosol"/>
    <property type="evidence" value="ECO:0007669"/>
    <property type="project" value="TreeGrafter"/>
</dbReference>
<accession>A0A1R4LM39</accession>
<protein>
    <recommendedName>
        <fullName evidence="3">Gamma-glutamylcyclotransferase family protein</fullName>
    </recommendedName>
</protein>
<dbReference type="OrthoDB" id="482277at2"/>
<dbReference type="GO" id="GO:0016740">
    <property type="term" value="F:transferase activity"/>
    <property type="evidence" value="ECO:0007669"/>
    <property type="project" value="UniProtKB-KW"/>
</dbReference>
<dbReference type="InterPro" id="IPR036568">
    <property type="entry name" value="GGCT-like_sf"/>
</dbReference>
<sequence length="117" mass="13683">MQQQHLVFVYGTLRHGEVNHWHLGDSPMLGYYETPPEFTLFDLGPYPGLIDGHQSVMGEIYVVDEQILSRLDELEDVPVEYRREQIETPFGMAWIYFYQDVSKLTQTIASGDWCQRI</sequence>
<proteinExistence type="inferred from homology"/>
<evidence type="ECO:0000313" key="6">
    <source>
        <dbReference type="Proteomes" id="UP000188276"/>
    </source>
</evidence>
<dbReference type="RefSeq" id="WP_077336379.1">
    <property type="nucleotide sequence ID" value="NZ_FULE01000031.1"/>
</dbReference>
<dbReference type="PANTHER" id="PTHR12510:SF4">
    <property type="entry name" value="GAMMA-GLUTAMYLAMINECYCLOTRANSFERASE"/>
    <property type="match status" value="1"/>
</dbReference>
<dbReference type="PANTHER" id="PTHR12510">
    <property type="entry name" value="TROPONIN C-AKIN-1 PROTEIN"/>
    <property type="match status" value="1"/>
</dbReference>
<organism evidence="5 6">
    <name type="scientific">Vibrio ruber (strain DSM 16370 / JCM 11486 / BCRC 17186 / CECT 7878 / LMG 23124 / VR1)</name>
    <dbReference type="NCBI Taxonomy" id="1123498"/>
    <lineage>
        <taxon>Bacteria</taxon>
        <taxon>Pseudomonadati</taxon>
        <taxon>Pseudomonadota</taxon>
        <taxon>Gammaproteobacteria</taxon>
        <taxon>Vibrionales</taxon>
        <taxon>Vibrionaceae</taxon>
        <taxon>Vibrio</taxon>
    </lineage>
</organism>
<dbReference type="STRING" id="1123498.VR7878_02433"/>
<dbReference type="Pfam" id="PF06094">
    <property type="entry name" value="GGACT"/>
    <property type="match status" value="1"/>
</dbReference>
<evidence type="ECO:0000256" key="3">
    <source>
        <dbReference type="RuleBase" id="RU367036"/>
    </source>
</evidence>
<dbReference type="GO" id="GO:0061929">
    <property type="term" value="F:gamma-glutamylaminecyclotransferase activity"/>
    <property type="evidence" value="ECO:0007669"/>
    <property type="project" value="InterPro"/>
</dbReference>
<dbReference type="InterPro" id="IPR039126">
    <property type="entry name" value="GGACT"/>
</dbReference>
<keyword evidence="5" id="KW-0808">Transferase</keyword>
<name>A0A1R4LM39_VIBR1</name>
<evidence type="ECO:0000313" key="5">
    <source>
        <dbReference type="EMBL" id="SJN57671.1"/>
    </source>
</evidence>
<dbReference type="SUPFAM" id="SSF110857">
    <property type="entry name" value="Gamma-glutamyl cyclotransferase-like"/>
    <property type="match status" value="1"/>
</dbReference>
<keyword evidence="6" id="KW-1185">Reference proteome</keyword>
<dbReference type="Proteomes" id="UP000188276">
    <property type="component" value="Unassembled WGS sequence"/>
</dbReference>
<feature type="active site" description="Proton acceptor" evidence="2">
    <location>
        <position position="75"/>
    </location>
</feature>
<comment type="similarity">
    <text evidence="1 3">Belongs to the gamma-glutamylcyclotransferase family.</text>
</comment>
<dbReference type="CDD" id="cd06661">
    <property type="entry name" value="GGCT_like"/>
    <property type="match status" value="1"/>
</dbReference>
<evidence type="ECO:0000256" key="1">
    <source>
        <dbReference type="ARBA" id="ARBA00008861"/>
    </source>
</evidence>
<dbReference type="Gene3D" id="3.10.490.10">
    <property type="entry name" value="Gamma-glutamyl cyclotransferase-like"/>
    <property type="match status" value="1"/>
</dbReference>
<evidence type="ECO:0000259" key="4">
    <source>
        <dbReference type="Pfam" id="PF06094"/>
    </source>
</evidence>
<gene>
    <name evidence="5" type="primary">ytfP</name>
    <name evidence="5" type="ORF">VR7878_02433</name>
</gene>
<feature type="domain" description="Gamma-glutamylcyclotransferase AIG2-like" evidence="4">
    <location>
        <begin position="7"/>
        <end position="114"/>
    </location>
</feature>
<dbReference type="EMBL" id="FULE01000031">
    <property type="protein sequence ID" value="SJN57671.1"/>
    <property type="molecule type" value="Genomic_DNA"/>
</dbReference>
<reference evidence="6" key="1">
    <citation type="submission" date="2017-02" db="EMBL/GenBank/DDBJ databases">
        <authorList>
            <person name="Rodrigo-Torres L."/>
            <person name="Arahal R.D."/>
            <person name="Lucena T."/>
        </authorList>
    </citation>
    <scope>NUCLEOTIDE SEQUENCE [LARGE SCALE GENOMIC DNA]</scope>
    <source>
        <strain evidence="6">CECT 7878</strain>
    </source>
</reference>
<dbReference type="InterPro" id="IPR013024">
    <property type="entry name" value="GGCT-like"/>
</dbReference>
<evidence type="ECO:0000256" key="2">
    <source>
        <dbReference type="PIRSR" id="PIRSR639126-1"/>
    </source>
</evidence>